<keyword evidence="2" id="KW-0732">Signal</keyword>
<dbReference type="Gene3D" id="1.20.1070.10">
    <property type="entry name" value="Rhodopsin 7-helix transmembrane proteins"/>
    <property type="match status" value="1"/>
</dbReference>
<organism evidence="3 4">
    <name type="scientific">Parelaphostrongylus tenuis</name>
    <name type="common">Meningeal worm</name>
    <dbReference type="NCBI Taxonomy" id="148309"/>
    <lineage>
        <taxon>Eukaryota</taxon>
        <taxon>Metazoa</taxon>
        <taxon>Ecdysozoa</taxon>
        <taxon>Nematoda</taxon>
        <taxon>Chromadorea</taxon>
        <taxon>Rhabditida</taxon>
        <taxon>Rhabditina</taxon>
        <taxon>Rhabditomorpha</taxon>
        <taxon>Strongyloidea</taxon>
        <taxon>Metastrongylidae</taxon>
        <taxon>Parelaphostrongylus</taxon>
    </lineage>
</organism>
<evidence type="ECO:0000313" key="4">
    <source>
        <dbReference type="Proteomes" id="UP001196413"/>
    </source>
</evidence>
<evidence type="ECO:0000313" key="3">
    <source>
        <dbReference type="EMBL" id="KAJ1370330.1"/>
    </source>
</evidence>
<dbReference type="EMBL" id="JAHQIW010006768">
    <property type="protein sequence ID" value="KAJ1370330.1"/>
    <property type="molecule type" value="Genomic_DNA"/>
</dbReference>
<dbReference type="PANTHER" id="PTHR46955">
    <property type="entry name" value="PROTEIN CBG01349-RELATED"/>
    <property type="match status" value="1"/>
</dbReference>
<keyword evidence="1" id="KW-0812">Transmembrane</keyword>
<evidence type="ECO:0000256" key="1">
    <source>
        <dbReference type="SAM" id="Phobius"/>
    </source>
</evidence>
<feature type="transmembrane region" description="Helical" evidence="1">
    <location>
        <begin position="42"/>
        <end position="64"/>
    </location>
</feature>
<keyword evidence="1" id="KW-0472">Membrane</keyword>
<proteinExistence type="predicted"/>
<feature type="signal peptide" evidence="2">
    <location>
        <begin position="1"/>
        <end position="18"/>
    </location>
</feature>
<dbReference type="PANTHER" id="PTHR46955:SF3">
    <property type="entry name" value="G_PROTEIN_RECEP_F1_2 DOMAIN-CONTAINING PROTEIN"/>
    <property type="match status" value="1"/>
</dbReference>
<feature type="chain" id="PRO_5042218078" description="G-protein coupled receptors family 1 profile domain-containing protein" evidence="2">
    <location>
        <begin position="19"/>
        <end position="131"/>
    </location>
</feature>
<dbReference type="Proteomes" id="UP001196413">
    <property type="component" value="Unassembled WGS sequence"/>
</dbReference>
<evidence type="ECO:0000256" key="2">
    <source>
        <dbReference type="SAM" id="SignalP"/>
    </source>
</evidence>
<keyword evidence="1" id="KW-1133">Transmembrane helix</keyword>
<protein>
    <recommendedName>
        <fullName evidence="5">G-protein coupled receptors family 1 profile domain-containing protein</fullName>
    </recommendedName>
</protein>
<feature type="transmembrane region" description="Helical" evidence="1">
    <location>
        <begin position="76"/>
        <end position="97"/>
    </location>
</feature>
<comment type="caution">
    <text evidence="3">The sequence shown here is derived from an EMBL/GenBank/DDBJ whole genome shotgun (WGS) entry which is preliminary data.</text>
</comment>
<dbReference type="AlphaFoldDB" id="A0AAD5R610"/>
<name>A0AAD5R610_PARTN</name>
<dbReference type="SUPFAM" id="SSF81321">
    <property type="entry name" value="Family A G protein-coupled receptor-like"/>
    <property type="match status" value="1"/>
</dbReference>
<reference evidence="3" key="1">
    <citation type="submission" date="2021-06" db="EMBL/GenBank/DDBJ databases">
        <title>Parelaphostrongylus tenuis whole genome reference sequence.</title>
        <authorList>
            <person name="Garwood T.J."/>
            <person name="Larsen P.A."/>
            <person name="Fountain-Jones N.M."/>
            <person name="Garbe J.R."/>
            <person name="Macchietto M.G."/>
            <person name="Kania S.A."/>
            <person name="Gerhold R.W."/>
            <person name="Richards J.E."/>
            <person name="Wolf T.M."/>
        </authorList>
    </citation>
    <scope>NUCLEOTIDE SEQUENCE</scope>
    <source>
        <strain evidence="3">MNPRO001-30</strain>
        <tissue evidence="3">Meninges</tissue>
    </source>
</reference>
<sequence length="131" mass="14485">MGIVVIILMTLVLIKLRALQHKPHQSGVVQLRVDRFKKANRRSVGILLISLVFVTLPTIGVGLAKAMGFRVFNVVGPFYIAGLLCAGACNSVAYLAFNKEMQEAMKKFIIRKKSTFPVSVTTIKPLSTIRR</sequence>
<accession>A0AAD5R610</accession>
<dbReference type="InterPro" id="IPR052322">
    <property type="entry name" value="Mito_rRNA_Mtase_NSUN4"/>
</dbReference>
<gene>
    <name evidence="3" type="ORF">KIN20_032032</name>
</gene>
<evidence type="ECO:0008006" key="5">
    <source>
        <dbReference type="Google" id="ProtNLM"/>
    </source>
</evidence>
<keyword evidence="4" id="KW-1185">Reference proteome</keyword>